<name>A0AAD0L9S8_PSEPU</name>
<dbReference type="InterPro" id="IPR021647">
    <property type="entry name" value="CusF_Ec"/>
</dbReference>
<evidence type="ECO:0000256" key="1">
    <source>
        <dbReference type="SAM" id="SignalP"/>
    </source>
</evidence>
<feature type="signal peptide" evidence="1">
    <location>
        <begin position="1"/>
        <end position="20"/>
    </location>
</feature>
<reference evidence="2 3" key="1">
    <citation type="submission" date="2018-06" db="EMBL/GenBank/DDBJ databases">
        <title>The genome of Pseudomonas putida NX-1, a lignin degrader.</title>
        <authorList>
            <person name="Xu Z."/>
        </authorList>
    </citation>
    <scope>NUCLEOTIDE SEQUENCE [LARGE SCALE GENOMIC DNA]</scope>
    <source>
        <strain evidence="2 3">NX-1</strain>
    </source>
</reference>
<organism evidence="2 3">
    <name type="scientific">Pseudomonas putida</name>
    <name type="common">Arthrobacter siderocapsulatus</name>
    <dbReference type="NCBI Taxonomy" id="303"/>
    <lineage>
        <taxon>Bacteria</taxon>
        <taxon>Pseudomonadati</taxon>
        <taxon>Pseudomonadota</taxon>
        <taxon>Gammaproteobacteria</taxon>
        <taxon>Pseudomonadales</taxon>
        <taxon>Pseudomonadaceae</taxon>
        <taxon>Pseudomonas</taxon>
    </lineage>
</organism>
<dbReference type="Gene3D" id="2.40.50.320">
    <property type="entry name" value="Copper binding periplasmic protein CusF"/>
    <property type="match status" value="1"/>
</dbReference>
<feature type="chain" id="PRO_5042296345" evidence="1">
    <location>
        <begin position="21"/>
        <end position="113"/>
    </location>
</feature>
<dbReference type="RefSeq" id="WP_054891448.1">
    <property type="nucleotide sequence ID" value="NZ_CP011789.1"/>
</dbReference>
<accession>A0AAD0L9S8</accession>
<gene>
    <name evidence="2" type="ORF">C1S65_15095</name>
</gene>
<proteinExistence type="predicted"/>
<dbReference type="Proteomes" id="UP000251617">
    <property type="component" value="Chromosome"/>
</dbReference>
<evidence type="ECO:0000313" key="3">
    <source>
        <dbReference type="Proteomes" id="UP000251617"/>
    </source>
</evidence>
<dbReference type="InterPro" id="IPR042230">
    <property type="entry name" value="CusF_sf"/>
</dbReference>
<dbReference type="Pfam" id="PF11604">
    <property type="entry name" value="CusF_Ec"/>
    <property type="match status" value="1"/>
</dbReference>
<keyword evidence="1" id="KW-0732">Signal</keyword>
<evidence type="ECO:0000313" key="2">
    <source>
        <dbReference type="EMBL" id="AXA25380.1"/>
    </source>
</evidence>
<protein>
    <submittedName>
        <fullName evidence="2">Heat-shock protein HtpX</fullName>
    </submittedName>
</protein>
<sequence length="113" mass="11756">MKNLYLGAVLMVAFAAGAQAQQSMEGMTMEGMDMSASKAAPSAHAEGTVKAIDTEHGKVTLAHGPVAALQWPAMTMGFKASAEQLEGLKVGDKVGFDFRMEGGAANIVGIRKQ</sequence>
<dbReference type="AlphaFoldDB" id="A0AAD0L9S8"/>
<dbReference type="EMBL" id="CP030750">
    <property type="protein sequence ID" value="AXA25380.1"/>
    <property type="molecule type" value="Genomic_DNA"/>
</dbReference>